<dbReference type="Proteomes" id="UP000243217">
    <property type="component" value="Unassembled WGS sequence"/>
</dbReference>
<dbReference type="GO" id="GO:0006099">
    <property type="term" value="P:tricarboxylic acid cycle"/>
    <property type="evidence" value="ECO:0007669"/>
    <property type="project" value="UniProtKB-KW"/>
</dbReference>
<evidence type="ECO:0000256" key="11">
    <source>
        <dbReference type="ARBA" id="ARBA00023211"/>
    </source>
</evidence>
<evidence type="ECO:0000256" key="7">
    <source>
        <dbReference type="ARBA" id="ARBA00022723"/>
    </source>
</evidence>
<dbReference type="GO" id="GO:0006739">
    <property type="term" value="P:NADP+ metabolic process"/>
    <property type="evidence" value="ECO:0007669"/>
    <property type="project" value="TreeGrafter"/>
</dbReference>
<dbReference type="GO" id="GO:0006097">
    <property type="term" value="P:glyoxylate cycle"/>
    <property type="evidence" value="ECO:0007669"/>
    <property type="project" value="UniProtKB-KW"/>
</dbReference>
<evidence type="ECO:0000256" key="5">
    <source>
        <dbReference type="ARBA" id="ARBA00022435"/>
    </source>
</evidence>
<dbReference type="Gene3D" id="1.25.10.10">
    <property type="entry name" value="Leucine-rich Repeat Variant"/>
    <property type="match status" value="1"/>
</dbReference>
<keyword evidence="14" id="KW-1185">Reference proteome</keyword>
<evidence type="ECO:0000313" key="14">
    <source>
        <dbReference type="Proteomes" id="UP000243217"/>
    </source>
</evidence>
<dbReference type="InterPro" id="IPR019818">
    <property type="entry name" value="IsoCit/isopropylmalate_DH_CS"/>
</dbReference>
<dbReference type="STRING" id="74557.A0A1V9Y7A2"/>
<dbReference type="FunFam" id="3.40.718.10:FF:000002">
    <property type="entry name" value="Isocitrate dehydrogenase [NADP]"/>
    <property type="match status" value="1"/>
</dbReference>
<keyword evidence="9" id="KW-0521">NADP</keyword>
<comment type="similarity">
    <text evidence="3">Belongs to the isocitrate and isopropylmalate dehydrogenases family.</text>
</comment>
<dbReference type="SUPFAM" id="SSF56204">
    <property type="entry name" value="Hect, E3 ligase catalytic domain"/>
    <property type="match status" value="1"/>
</dbReference>
<dbReference type="InterPro" id="IPR024084">
    <property type="entry name" value="IsoPropMal-DH-like_dom"/>
</dbReference>
<evidence type="ECO:0000256" key="2">
    <source>
        <dbReference type="ARBA" id="ARBA00001946"/>
    </source>
</evidence>
<accession>A0A1V9Y7A2</accession>
<organism evidence="13 14">
    <name type="scientific">Thraustotheca clavata</name>
    <dbReference type="NCBI Taxonomy" id="74557"/>
    <lineage>
        <taxon>Eukaryota</taxon>
        <taxon>Sar</taxon>
        <taxon>Stramenopiles</taxon>
        <taxon>Oomycota</taxon>
        <taxon>Saprolegniomycetes</taxon>
        <taxon>Saprolegniales</taxon>
        <taxon>Achlyaceae</taxon>
        <taxon>Thraustotheca</taxon>
    </lineage>
</organism>
<evidence type="ECO:0000256" key="1">
    <source>
        <dbReference type="ARBA" id="ARBA00001936"/>
    </source>
</evidence>
<dbReference type="GO" id="GO:0006102">
    <property type="term" value="P:isocitrate metabolic process"/>
    <property type="evidence" value="ECO:0007669"/>
    <property type="project" value="InterPro"/>
</dbReference>
<dbReference type="NCBIfam" id="NF006156">
    <property type="entry name" value="PRK08299.1"/>
    <property type="match status" value="1"/>
</dbReference>
<dbReference type="GO" id="GO:0004450">
    <property type="term" value="F:isocitrate dehydrogenase (NADP+) activity"/>
    <property type="evidence" value="ECO:0007669"/>
    <property type="project" value="UniProtKB-EC"/>
</dbReference>
<proteinExistence type="inferred from homology"/>
<keyword evidence="6" id="KW-0816">Tricarboxylic acid cycle</keyword>
<comment type="caution">
    <text evidence="13">The sequence shown here is derived from an EMBL/GenBank/DDBJ whole genome shotgun (WGS) entry which is preliminary data.</text>
</comment>
<feature type="domain" description="Isopropylmalate dehydrogenase-like" evidence="12">
    <location>
        <begin position="11"/>
        <end position="404"/>
    </location>
</feature>
<keyword evidence="7" id="KW-0479">Metal-binding</keyword>
<dbReference type="SUPFAM" id="SSF48371">
    <property type="entry name" value="ARM repeat"/>
    <property type="match status" value="1"/>
</dbReference>
<keyword evidence="10" id="KW-0560">Oxidoreductase</keyword>
<evidence type="ECO:0000256" key="8">
    <source>
        <dbReference type="ARBA" id="ARBA00022842"/>
    </source>
</evidence>
<dbReference type="SMART" id="SM01329">
    <property type="entry name" value="Iso_dh"/>
    <property type="match status" value="1"/>
</dbReference>
<evidence type="ECO:0000256" key="4">
    <source>
        <dbReference type="ARBA" id="ARBA00013013"/>
    </source>
</evidence>
<dbReference type="Gene3D" id="3.90.1750.10">
    <property type="entry name" value="Hect, E3 ligase catalytic domains"/>
    <property type="match status" value="1"/>
</dbReference>
<dbReference type="NCBIfam" id="TIGR00127">
    <property type="entry name" value="nadp_idh_euk"/>
    <property type="match status" value="1"/>
</dbReference>
<dbReference type="InterPro" id="IPR035983">
    <property type="entry name" value="Hect_E3_ubiquitin_ligase"/>
</dbReference>
<dbReference type="GO" id="GO:0051287">
    <property type="term" value="F:NAD binding"/>
    <property type="evidence" value="ECO:0007669"/>
    <property type="project" value="InterPro"/>
</dbReference>
<dbReference type="PANTHER" id="PTHR11822:SF21">
    <property type="entry name" value="ISOCITRATE DEHYDROGENASE [NADP], MITOCHONDRIAL"/>
    <property type="match status" value="1"/>
</dbReference>
<comment type="cofactor">
    <cofactor evidence="2">
        <name>Mg(2+)</name>
        <dbReference type="ChEBI" id="CHEBI:18420"/>
    </cofactor>
</comment>
<evidence type="ECO:0000256" key="6">
    <source>
        <dbReference type="ARBA" id="ARBA00022532"/>
    </source>
</evidence>
<dbReference type="Pfam" id="PF00180">
    <property type="entry name" value="Iso_dh"/>
    <property type="match status" value="1"/>
</dbReference>
<evidence type="ECO:0000256" key="9">
    <source>
        <dbReference type="ARBA" id="ARBA00022857"/>
    </source>
</evidence>
<feature type="non-terminal residue" evidence="13">
    <location>
        <position position="1424"/>
    </location>
</feature>
<dbReference type="EC" id="1.1.1.42" evidence="4"/>
<comment type="cofactor">
    <cofactor evidence="1">
        <name>Mn(2+)</name>
        <dbReference type="ChEBI" id="CHEBI:29035"/>
    </cofactor>
</comment>
<dbReference type="GO" id="GO:0004842">
    <property type="term" value="F:ubiquitin-protein transferase activity"/>
    <property type="evidence" value="ECO:0007669"/>
    <property type="project" value="InterPro"/>
</dbReference>
<dbReference type="InterPro" id="IPR004790">
    <property type="entry name" value="Isocitrate_DH_NADP"/>
</dbReference>
<dbReference type="GO" id="GO:0000287">
    <property type="term" value="F:magnesium ion binding"/>
    <property type="evidence" value="ECO:0007669"/>
    <property type="project" value="InterPro"/>
</dbReference>
<protein>
    <recommendedName>
        <fullName evidence="4">isocitrate dehydrogenase (NADP(+))</fullName>
        <ecNumber evidence="4">1.1.1.42</ecNumber>
    </recommendedName>
</protein>
<evidence type="ECO:0000259" key="12">
    <source>
        <dbReference type="SMART" id="SM01329"/>
    </source>
</evidence>
<dbReference type="EMBL" id="JNBS01004949">
    <property type="protein sequence ID" value="OQR81579.1"/>
    <property type="molecule type" value="Genomic_DNA"/>
</dbReference>
<dbReference type="Gene3D" id="3.40.718.10">
    <property type="entry name" value="Isopropylmalate Dehydrogenase"/>
    <property type="match status" value="1"/>
</dbReference>
<sequence>MVFQKIHVENPIVDLDGDEMTRIIWQLIKDKLIFPFLDLKTEYYDLGVENRDKTNDEVTLASARAIQKYNVGIKCATITPDEQRVEEFNLKQMWKSPNGTIRNELGGTVFREPILCKNIPKLVPGWKNSIIIGRHAFGDQYKAVDFVAPCKGTFKITFTPEDKNAKAEEYTVYQYTDDAGGVGMGMYNTKESVTGFSRACLEYALARKMPLYLSTKNTILKRYDGMFKDVFQEMYDKEYAAAYKAAGIWYEHRLIDDMVAQCLKSKGGFVWACKNYDGDVQSDILAQGFGSLGLMTSVLLTPDGKTMEAEAAHGTVTRHYRVHQKGGETSTNSIASIFAWTRGLMHRAKLDNNQKLHKFCEVLEATVVETVENGQMTKDLALLIYENKMERKHWLNTFEFLDAIAANLTKKLNTISLLSQLGPDLPIFGLNHKYSEVLERINPSKPIPVQMSGLSELCEMLSMASEEMLMIAGFDVGAFITTLANLIQNPATIEVLMLASRALAGILDIFTAPQVIKLTMEQNIVAILCEKLLNIEYMDVAEIALRMLERIANSQIKGVRAAILEENALVAVLQFVDFFPTDVQRGAGRTAALLTSAVTSSTWIKAEAALPLIVNLIKSYDAQIVASGCEALQRLCDNSCLQQDPSLIDTLIDEELLTFLITQLCTYTQDRHPDTMALSTYATILRIMTAICQLKESMLIVSNKSVTDVLAAMLSDAQIQPPLLEAALLFVGALFLIPEPSPAYITQVSAFVDSLVPLMLTSYERSYEVKYLVMLHVLIKFLAEAVLKHDRLLCKFVGSCLLRQDSTEIALSLVIIELAMQHKQEVFLASFIRDGVVEVLKKIATSEGNAHHEKAQELLTKYFSSTGMSDNLLSELMWIADHITQEEAWERLQTVFQQDKMTIFELRTSGLVAAIVNSSEISPVKFDLWQDFGEVVQEAISGELHTLSVQNRSDMGSSTMPTLAMVELLGQHLKMRLYVKPESDTKPFDAVVLVEPLARVETLEEFVADKVFGAQKNDENVDYEELAFTNTPRKQPRMQALMNDKAVSGEMSILEALIKGRPIDASFDIKSIWQQPQELVFAPRNSELAEDKYEEIQVVSPVWDYLILLRFIRNHSTLPQESFIVPTLSTYVDQYLMNPLLVALSFIPSSCRRIVREFAFSLPLETKLHYLYGTQFGPARALQYLGRNVWKQANVNSAVNRVAKLPRLKVRVARAKLLNSAMKLLESYGGQKAIIEIEYLGEVGTGLGPTTEFFSLVSQDIQAINLQLWKHDGPPPASRQSISENTTPVHAMPVRGYHRIGVMYCTQCCSVSFPKCESHNMLMTATNTEDDPQCSECHETPTLACTSCPDSKPEWLWWIVSNDEIAYLSRAYPRHKKSVMHPVLKCSHCNTVSFPGTDAGIVVMDGDRMVSRSGRRMYERDYRA</sequence>
<dbReference type="Pfam" id="PF25579">
    <property type="entry name" value="TPR_TRIP12_N"/>
    <property type="match status" value="1"/>
</dbReference>
<dbReference type="GO" id="GO:0005739">
    <property type="term" value="C:mitochondrion"/>
    <property type="evidence" value="ECO:0007669"/>
    <property type="project" value="TreeGrafter"/>
</dbReference>
<keyword evidence="8" id="KW-0460">Magnesium</keyword>
<dbReference type="SUPFAM" id="SSF53659">
    <property type="entry name" value="Isocitrate/Isopropylmalate dehydrogenase-like"/>
    <property type="match status" value="1"/>
</dbReference>
<evidence type="ECO:0000256" key="3">
    <source>
        <dbReference type="ARBA" id="ARBA00007769"/>
    </source>
</evidence>
<name>A0A1V9Y7A2_9STRA</name>
<keyword evidence="5" id="KW-0329">Glyoxylate bypass</keyword>
<dbReference type="PANTHER" id="PTHR11822">
    <property type="entry name" value="NADP-SPECIFIC ISOCITRATE DEHYDROGENASE"/>
    <property type="match status" value="1"/>
</dbReference>
<dbReference type="InterPro" id="IPR016024">
    <property type="entry name" value="ARM-type_fold"/>
</dbReference>
<dbReference type="InterPro" id="IPR011989">
    <property type="entry name" value="ARM-like"/>
</dbReference>
<dbReference type="InterPro" id="IPR057948">
    <property type="entry name" value="TPR_TRIP12_N"/>
</dbReference>
<evidence type="ECO:0000313" key="13">
    <source>
        <dbReference type="EMBL" id="OQR81579.1"/>
    </source>
</evidence>
<gene>
    <name evidence="13" type="ORF">THRCLA_11605</name>
</gene>
<keyword evidence="11" id="KW-0464">Manganese</keyword>
<evidence type="ECO:0000256" key="10">
    <source>
        <dbReference type="ARBA" id="ARBA00023002"/>
    </source>
</evidence>
<reference evidence="13 14" key="1">
    <citation type="journal article" date="2014" name="Genome Biol. Evol.">
        <title>The secreted proteins of Achlya hypogyna and Thraustotheca clavata identify the ancestral oomycete secretome and reveal gene acquisitions by horizontal gene transfer.</title>
        <authorList>
            <person name="Misner I."/>
            <person name="Blouin N."/>
            <person name="Leonard G."/>
            <person name="Richards T.A."/>
            <person name="Lane C.E."/>
        </authorList>
    </citation>
    <scope>NUCLEOTIDE SEQUENCE [LARGE SCALE GENOMIC DNA]</scope>
    <source>
        <strain evidence="13 14">ATCC 34112</strain>
    </source>
</reference>
<dbReference type="PROSITE" id="PS00470">
    <property type="entry name" value="IDH_IMDH"/>
    <property type="match status" value="1"/>
</dbReference>
<dbReference type="OrthoDB" id="271273at2759"/>